<evidence type="ECO:0000313" key="10">
    <source>
        <dbReference type="EMBL" id="GJD53627.1"/>
    </source>
</evidence>
<feature type="domain" description="Glycoside hydrolase family 5" evidence="9">
    <location>
        <begin position="72"/>
        <end position="265"/>
    </location>
</feature>
<keyword evidence="4" id="KW-0119">Carbohydrate metabolism</keyword>
<organism evidence="10 11">
    <name type="scientific">Methylobacterium crusticola</name>
    <dbReference type="NCBI Taxonomy" id="1697972"/>
    <lineage>
        <taxon>Bacteria</taxon>
        <taxon>Pseudomonadati</taxon>
        <taxon>Pseudomonadota</taxon>
        <taxon>Alphaproteobacteria</taxon>
        <taxon>Hyphomicrobiales</taxon>
        <taxon>Methylobacteriaceae</taxon>
        <taxon>Methylobacterium</taxon>
    </lineage>
</organism>
<evidence type="ECO:0000259" key="9">
    <source>
        <dbReference type="Pfam" id="PF00150"/>
    </source>
</evidence>
<evidence type="ECO:0000256" key="2">
    <source>
        <dbReference type="ARBA" id="ARBA00022801"/>
    </source>
</evidence>
<evidence type="ECO:0000256" key="4">
    <source>
        <dbReference type="ARBA" id="ARBA00023277"/>
    </source>
</evidence>
<evidence type="ECO:0000256" key="8">
    <source>
        <dbReference type="SAM" id="SignalP"/>
    </source>
</evidence>
<evidence type="ECO:0000256" key="1">
    <source>
        <dbReference type="ARBA" id="ARBA00005641"/>
    </source>
</evidence>
<evidence type="ECO:0000256" key="5">
    <source>
        <dbReference type="ARBA" id="ARBA00023295"/>
    </source>
</evidence>
<dbReference type="InterPro" id="IPR006311">
    <property type="entry name" value="TAT_signal"/>
</dbReference>
<keyword evidence="3" id="KW-0136">Cellulose degradation</keyword>
<gene>
    <name evidence="10" type="primary">cel-3</name>
    <name evidence="10" type="ORF">OPKNFCMD_6404</name>
</gene>
<dbReference type="PANTHER" id="PTHR31297">
    <property type="entry name" value="GLUCAN ENDO-1,6-BETA-GLUCOSIDASE B"/>
    <property type="match status" value="1"/>
</dbReference>
<dbReference type="PANTHER" id="PTHR31297:SF41">
    <property type="entry name" value="ENDOGLUCANASE, PUTATIVE (AFU_ORTHOLOGUE AFUA_5G01830)-RELATED"/>
    <property type="match status" value="1"/>
</dbReference>
<dbReference type="Proteomes" id="UP001055167">
    <property type="component" value="Unassembled WGS sequence"/>
</dbReference>
<dbReference type="Pfam" id="PF00150">
    <property type="entry name" value="Cellulase"/>
    <property type="match status" value="1"/>
</dbReference>
<keyword evidence="6" id="KW-0624">Polysaccharide degradation</keyword>
<name>A0ABQ4R8B5_9HYPH</name>
<sequence>MRRRRVALLGLLAAGLLAAQAVLPAAAAPRLETGFRRGVGIHTMLNWARLDRGDPGRYAEAPFEGPAYALPEATLRNVRAAGFDFVRLTVDPGPFLQAEGAPREALDRLLVATVRRFLAAGLAVMVNFHDNSQVSRFESVNWLRSPEEPVFKAYLALVRRTAGLLAGLGSAGVAFEPINEPGYGYDGASTRRWQAMCEMLHAAVRAAAPDLLVVLTGAQGGNRHGLVALDPAPFRASRVRYSFHAYEPYPFTHQGVVSKQESARAWRYFSDLPYPPASVPLPMVLDQVRANVEADATLAPLERRRMVAEARAQAAAYVAAGFDRRGIARAFDEVLDWARRNGVRPDQIVLGEFGATRTYGRYRASDPLSYETWLRDMREAAEQRGFAWSFWALGGHGGMALVSEDGATTLDRTSLRALGLSAE</sequence>
<comment type="similarity">
    <text evidence="1 7">Belongs to the glycosyl hydrolase 5 (cellulase A) family.</text>
</comment>
<keyword evidence="5 7" id="KW-0326">Glycosidase</keyword>
<proteinExistence type="inferred from homology"/>
<dbReference type="RefSeq" id="WP_128560862.1">
    <property type="nucleotide sequence ID" value="NZ_BPQH01000033.1"/>
</dbReference>
<dbReference type="InterPro" id="IPR001547">
    <property type="entry name" value="Glyco_hydro_5"/>
</dbReference>
<dbReference type="Gene3D" id="3.20.20.80">
    <property type="entry name" value="Glycosidases"/>
    <property type="match status" value="1"/>
</dbReference>
<comment type="caution">
    <text evidence="10">The sequence shown here is derived from an EMBL/GenBank/DDBJ whole genome shotgun (WGS) entry which is preliminary data.</text>
</comment>
<keyword evidence="8" id="KW-0732">Signal</keyword>
<reference evidence="10" key="2">
    <citation type="submission" date="2021-08" db="EMBL/GenBank/DDBJ databases">
        <authorList>
            <person name="Tani A."/>
            <person name="Ola A."/>
            <person name="Ogura Y."/>
            <person name="Katsura K."/>
            <person name="Hayashi T."/>
        </authorList>
    </citation>
    <scope>NUCLEOTIDE SEQUENCE</scope>
    <source>
        <strain evidence="10">KCTC 52305</strain>
    </source>
</reference>
<evidence type="ECO:0000256" key="7">
    <source>
        <dbReference type="RuleBase" id="RU361153"/>
    </source>
</evidence>
<keyword evidence="11" id="KW-1185">Reference proteome</keyword>
<dbReference type="InterPro" id="IPR017853">
    <property type="entry name" value="GH"/>
</dbReference>
<dbReference type="PROSITE" id="PS51318">
    <property type="entry name" value="TAT"/>
    <property type="match status" value="1"/>
</dbReference>
<keyword evidence="2 7" id="KW-0378">Hydrolase</keyword>
<reference evidence="10" key="1">
    <citation type="journal article" date="2021" name="Front. Microbiol.">
        <title>Comprehensive Comparative Genomics and Phenotyping of Methylobacterium Species.</title>
        <authorList>
            <person name="Alessa O."/>
            <person name="Ogura Y."/>
            <person name="Fujitani Y."/>
            <person name="Takami H."/>
            <person name="Hayashi T."/>
            <person name="Sahin N."/>
            <person name="Tani A."/>
        </authorList>
    </citation>
    <scope>NUCLEOTIDE SEQUENCE</scope>
    <source>
        <strain evidence="10">KCTC 52305</strain>
    </source>
</reference>
<dbReference type="InterPro" id="IPR050386">
    <property type="entry name" value="Glycosyl_hydrolase_5"/>
</dbReference>
<protein>
    <submittedName>
        <fullName evidence="10">Endoglucanase 3</fullName>
    </submittedName>
</protein>
<dbReference type="SUPFAM" id="SSF51445">
    <property type="entry name" value="(Trans)glycosidases"/>
    <property type="match status" value="1"/>
</dbReference>
<feature type="chain" id="PRO_5045787605" evidence="8">
    <location>
        <begin position="28"/>
        <end position="423"/>
    </location>
</feature>
<evidence type="ECO:0000256" key="6">
    <source>
        <dbReference type="ARBA" id="ARBA00023326"/>
    </source>
</evidence>
<accession>A0ABQ4R8B5</accession>
<dbReference type="EMBL" id="BPQH01000033">
    <property type="protein sequence ID" value="GJD53627.1"/>
    <property type="molecule type" value="Genomic_DNA"/>
</dbReference>
<feature type="signal peptide" evidence="8">
    <location>
        <begin position="1"/>
        <end position="27"/>
    </location>
</feature>
<evidence type="ECO:0000313" key="11">
    <source>
        <dbReference type="Proteomes" id="UP001055167"/>
    </source>
</evidence>
<evidence type="ECO:0000256" key="3">
    <source>
        <dbReference type="ARBA" id="ARBA00023001"/>
    </source>
</evidence>